<dbReference type="SUPFAM" id="SSF52833">
    <property type="entry name" value="Thioredoxin-like"/>
    <property type="match status" value="1"/>
</dbReference>
<dbReference type="InterPro" id="IPR050641">
    <property type="entry name" value="RIFMO-like"/>
</dbReference>
<feature type="region of interest" description="Disordered" evidence="5">
    <location>
        <begin position="391"/>
        <end position="413"/>
    </location>
</feature>
<keyword evidence="8" id="KW-1185">Reference proteome</keyword>
<comment type="cofactor">
    <cofactor evidence="1">
        <name>FAD</name>
        <dbReference type="ChEBI" id="CHEBI:57692"/>
    </cofactor>
</comment>
<dbReference type="InterPro" id="IPR036188">
    <property type="entry name" value="FAD/NAD-bd_sf"/>
</dbReference>
<evidence type="ECO:0000313" key="8">
    <source>
        <dbReference type="Proteomes" id="UP001206128"/>
    </source>
</evidence>
<dbReference type="Proteomes" id="UP001206128">
    <property type="component" value="Unassembled WGS sequence"/>
</dbReference>
<dbReference type="PANTHER" id="PTHR43004:SF19">
    <property type="entry name" value="BINDING MONOOXYGENASE, PUTATIVE (JCVI)-RELATED"/>
    <property type="match status" value="1"/>
</dbReference>
<gene>
    <name evidence="7" type="ORF">LX83_004217</name>
</gene>
<evidence type="ECO:0000259" key="6">
    <source>
        <dbReference type="Pfam" id="PF01494"/>
    </source>
</evidence>
<dbReference type="NCBIfam" id="NF004832">
    <property type="entry name" value="PRK06184.1"/>
    <property type="match status" value="1"/>
</dbReference>
<evidence type="ECO:0000256" key="1">
    <source>
        <dbReference type="ARBA" id="ARBA00001974"/>
    </source>
</evidence>
<dbReference type="GO" id="GO:0016709">
    <property type="term" value="F:oxidoreductase activity, acting on paired donors, with incorporation or reduction of molecular oxygen, NAD(P)H as one donor, and incorporation of one atom of oxygen"/>
    <property type="evidence" value="ECO:0007669"/>
    <property type="project" value="UniProtKB-ARBA"/>
</dbReference>
<feature type="domain" description="FAD-binding" evidence="6">
    <location>
        <begin position="6"/>
        <end position="353"/>
    </location>
</feature>
<name>A0AAE3KIF6_9PSEU</name>
<evidence type="ECO:0000313" key="7">
    <source>
        <dbReference type="EMBL" id="MCP2167344.1"/>
    </source>
</evidence>
<reference evidence="7" key="1">
    <citation type="submission" date="2022-06" db="EMBL/GenBank/DDBJ databases">
        <title>Genomic Encyclopedia of Archaeal and Bacterial Type Strains, Phase II (KMG-II): from individual species to whole genera.</title>
        <authorList>
            <person name="Goeker M."/>
        </authorList>
    </citation>
    <scope>NUCLEOTIDE SEQUENCE</scope>
    <source>
        <strain evidence="7">DSM 43935</strain>
    </source>
</reference>
<evidence type="ECO:0000256" key="4">
    <source>
        <dbReference type="ARBA" id="ARBA00022827"/>
    </source>
</evidence>
<dbReference type="InterPro" id="IPR002938">
    <property type="entry name" value="FAD-bd"/>
</dbReference>
<keyword evidence="3" id="KW-0285">Flavoprotein</keyword>
<protein>
    <submittedName>
        <fullName evidence="7">2-polyprenyl-6-methoxyphenol hydroxylase</fullName>
    </submittedName>
</protein>
<accession>A0AAE3KIF6</accession>
<organism evidence="7 8">
    <name type="scientific">Goodfellowiella coeruleoviolacea</name>
    <dbReference type="NCBI Taxonomy" id="334858"/>
    <lineage>
        <taxon>Bacteria</taxon>
        <taxon>Bacillati</taxon>
        <taxon>Actinomycetota</taxon>
        <taxon>Actinomycetes</taxon>
        <taxon>Pseudonocardiales</taxon>
        <taxon>Pseudonocardiaceae</taxon>
        <taxon>Goodfellowiella</taxon>
    </lineage>
</organism>
<evidence type="ECO:0000256" key="5">
    <source>
        <dbReference type="SAM" id="MobiDB-lite"/>
    </source>
</evidence>
<evidence type="ECO:0000256" key="3">
    <source>
        <dbReference type="ARBA" id="ARBA00022630"/>
    </source>
</evidence>
<sequence>MKPSRVSVLIAGAGPSGLTLAIELARRGVDCRIVDRAAAPFPGSRGKGLQPRTLEVFEDLGVLDAVLAGGAPFPAFRMYSGTTVLWERGLAEMLGTELPRRAPDVPHPLPWLIPQWRTDAILRDRLEQLGGRVERPTELVEFSQDDDGVVATLRHHHGETERVRADFLVGTDGGRSFVRKHAGVGFAGTTQESERTLIGDVRADGVEGVYCHMFTGGDLAKRFSLWNLPASDHYQFVAAVDQGDEPELSLATVQRMLDERSGRTDIRLHDLRWISLYRINVRLAERFRIGRVFLAGDAAHVHSSAGGQGLNTSVQDAYNLGWKLAAVLRGAPEALLDSYHDERFPVAAEVLDVSTDLHRRGFRATTAPPGSAPAIHQLDITYRGSALAVNDRAEPGSPRAGDRAPDAPLHTASGGRTRLFEVFAGPRWTALSFGAAPAPDLGPDVTAFSVAARGGDLVDTDGHAARAYAVPEGTCVLVRPDGYLGLVTTEIGRVRDYLRRVGL</sequence>
<dbReference type="PANTHER" id="PTHR43004">
    <property type="entry name" value="TRK SYSTEM POTASSIUM UPTAKE PROTEIN"/>
    <property type="match status" value="1"/>
</dbReference>
<keyword evidence="4" id="KW-0274">FAD</keyword>
<dbReference type="RefSeq" id="WP_253774101.1">
    <property type="nucleotide sequence ID" value="NZ_JAMTCK010000009.1"/>
</dbReference>
<dbReference type="Gene3D" id="3.30.70.2450">
    <property type="match status" value="1"/>
</dbReference>
<comment type="caution">
    <text evidence="7">The sequence shown here is derived from an EMBL/GenBank/DDBJ whole genome shotgun (WGS) entry which is preliminary data.</text>
</comment>
<dbReference type="Gene3D" id="3.40.30.120">
    <property type="match status" value="1"/>
</dbReference>
<dbReference type="SUPFAM" id="SSF51905">
    <property type="entry name" value="FAD/NAD(P)-binding domain"/>
    <property type="match status" value="1"/>
</dbReference>
<dbReference type="PRINTS" id="PR00420">
    <property type="entry name" value="RNGMNOXGNASE"/>
</dbReference>
<proteinExistence type="inferred from homology"/>
<dbReference type="GO" id="GO:0071949">
    <property type="term" value="F:FAD binding"/>
    <property type="evidence" value="ECO:0007669"/>
    <property type="project" value="InterPro"/>
</dbReference>
<comment type="similarity">
    <text evidence="2">Belongs to the PheA/TfdB FAD monooxygenase family.</text>
</comment>
<dbReference type="Pfam" id="PF21274">
    <property type="entry name" value="Rng_hyd_C"/>
    <property type="match status" value="1"/>
</dbReference>
<dbReference type="AlphaFoldDB" id="A0AAE3KIF6"/>
<evidence type="ECO:0000256" key="2">
    <source>
        <dbReference type="ARBA" id="ARBA00007801"/>
    </source>
</evidence>
<dbReference type="Pfam" id="PF01494">
    <property type="entry name" value="FAD_binding_3"/>
    <property type="match status" value="1"/>
</dbReference>
<dbReference type="InterPro" id="IPR036249">
    <property type="entry name" value="Thioredoxin-like_sf"/>
</dbReference>
<dbReference type="EMBL" id="JAMTCK010000009">
    <property type="protein sequence ID" value="MCP2167344.1"/>
    <property type="molecule type" value="Genomic_DNA"/>
</dbReference>
<dbReference type="Gene3D" id="3.50.50.60">
    <property type="entry name" value="FAD/NAD(P)-binding domain"/>
    <property type="match status" value="1"/>
</dbReference>